<keyword evidence="14" id="KW-1185">Reference proteome</keyword>
<organism evidence="13 14">
    <name type="scientific">Gryllus longicercus</name>
    <dbReference type="NCBI Taxonomy" id="2509291"/>
    <lineage>
        <taxon>Eukaryota</taxon>
        <taxon>Metazoa</taxon>
        <taxon>Ecdysozoa</taxon>
        <taxon>Arthropoda</taxon>
        <taxon>Hexapoda</taxon>
        <taxon>Insecta</taxon>
        <taxon>Pterygota</taxon>
        <taxon>Neoptera</taxon>
        <taxon>Polyneoptera</taxon>
        <taxon>Orthoptera</taxon>
        <taxon>Ensifera</taxon>
        <taxon>Gryllidea</taxon>
        <taxon>Grylloidea</taxon>
        <taxon>Gryllidae</taxon>
        <taxon>Gryllinae</taxon>
        <taxon>Gryllus</taxon>
    </lineage>
</organism>
<evidence type="ECO:0000256" key="7">
    <source>
        <dbReference type="ARBA" id="ARBA00023136"/>
    </source>
</evidence>
<comment type="caution">
    <text evidence="13">The sequence shown here is derived from an EMBL/GenBank/DDBJ whole genome shotgun (WGS) entry which is preliminary data.</text>
</comment>
<reference evidence="13 14" key="1">
    <citation type="submission" date="2024-03" db="EMBL/GenBank/DDBJ databases">
        <title>The genome assembly and annotation of the cricket Gryllus longicercus Weissman &amp; Gray.</title>
        <authorList>
            <person name="Szrajer S."/>
            <person name="Gray D."/>
            <person name="Ylla G."/>
        </authorList>
    </citation>
    <scope>NUCLEOTIDE SEQUENCE [LARGE SCALE GENOMIC DNA]</scope>
    <source>
        <strain evidence="13">DAG 2021-001</strain>
        <tissue evidence="13">Whole body minus gut</tissue>
    </source>
</reference>
<dbReference type="GO" id="GO:0030897">
    <property type="term" value="C:HOPS complex"/>
    <property type="evidence" value="ECO:0007669"/>
    <property type="project" value="TreeGrafter"/>
</dbReference>
<feature type="coiled-coil region" evidence="9">
    <location>
        <begin position="821"/>
        <end position="862"/>
    </location>
</feature>
<evidence type="ECO:0000256" key="5">
    <source>
        <dbReference type="ARBA" id="ARBA00022771"/>
    </source>
</evidence>
<keyword evidence="5" id="KW-0863">Zinc-finger</keyword>
<keyword evidence="9" id="KW-0175">Coiled coil</keyword>
<accession>A0AAN9VIN8</accession>
<dbReference type="GO" id="GO:0008333">
    <property type="term" value="P:endosome to lysosome transport"/>
    <property type="evidence" value="ECO:0007669"/>
    <property type="project" value="TreeGrafter"/>
</dbReference>
<comment type="subcellular location">
    <subcellularLocation>
        <location evidence="1">Late endosome membrane</location>
        <topology evidence="1">Peripheral membrane protein</topology>
        <orientation evidence="1">Cytoplasmic side</orientation>
    </subcellularLocation>
</comment>
<dbReference type="GO" id="GO:0008270">
    <property type="term" value="F:zinc ion binding"/>
    <property type="evidence" value="ECO:0007669"/>
    <property type="project" value="UniProtKB-KW"/>
</dbReference>
<evidence type="ECO:0000256" key="1">
    <source>
        <dbReference type="ARBA" id="ARBA00004492"/>
    </source>
</evidence>
<dbReference type="CDD" id="cd16462">
    <property type="entry name" value="RING-H2_Pep3p-like"/>
    <property type="match status" value="1"/>
</dbReference>
<protein>
    <recommendedName>
        <fullName evidence="3">Vacuolar protein sorting-associated protein 18 homolog</fullName>
    </recommendedName>
</protein>
<evidence type="ECO:0000313" key="13">
    <source>
        <dbReference type="EMBL" id="KAK7864533.1"/>
    </source>
</evidence>
<feature type="region of interest" description="Disordered" evidence="10">
    <location>
        <begin position="1"/>
        <end position="22"/>
    </location>
</feature>
<evidence type="ECO:0000259" key="12">
    <source>
        <dbReference type="Pfam" id="PF26148"/>
    </source>
</evidence>
<gene>
    <name evidence="13" type="ORF">R5R35_007310</name>
</gene>
<dbReference type="GO" id="GO:0007040">
    <property type="term" value="P:lysosome organization"/>
    <property type="evidence" value="ECO:0007669"/>
    <property type="project" value="TreeGrafter"/>
</dbReference>
<evidence type="ECO:0000259" key="11">
    <source>
        <dbReference type="Pfam" id="PF05131"/>
    </source>
</evidence>
<dbReference type="GO" id="GO:0030674">
    <property type="term" value="F:protein-macromolecule adaptor activity"/>
    <property type="evidence" value="ECO:0007669"/>
    <property type="project" value="TreeGrafter"/>
</dbReference>
<evidence type="ECO:0000256" key="2">
    <source>
        <dbReference type="ARBA" id="ARBA00010454"/>
    </source>
</evidence>
<dbReference type="PANTHER" id="PTHR23323:SF26">
    <property type="entry name" value="VACUOLAR PROTEIN SORTING-ASSOCIATED PROTEIN 18 HOMOLOG"/>
    <property type="match status" value="1"/>
</dbReference>
<dbReference type="GO" id="GO:0048284">
    <property type="term" value="P:organelle fusion"/>
    <property type="evidence" value="ECO:0007669"/>
    <property type="project" value="TreeGrafter"/>
</dbReference>
<feature type="repeat" description="CHCR" evidence="8">
    <location>
        <begin position="624"/>
        <end position="791"/>
    </location>
</feature>
<comment type="similarity">
    <text evidence="2">Belongs to the VPS18 family.</text>
</comment>
<dbReference type="PROSITE" id="PS01165">
    <property type="entry name" value="COPPER_AMINE_OXID_2"/>
    <property type="match status" value="1"/>
</dbReference>
<keyword evidence="4" id="KW-0479">Metal-binding</keyword>
<dbReference type="GO" id="GO:0007032">
    <property type="term" value="P:endosome organization"/>
    <property type="evidence" value="ECO:0007669"/>
    <property type="project" value="TreeGrafter"/>
</dbReference>
<dbReference type="AlphaFoldDB" id="A0AAN9VIN8"/>
<dbReference type="PANTHER" id="PTHR23323">
    <property type="entry name" value="VACUOLAR PROTEIN SORTING-ASSOCIATED PROTEIN"/>
    <property type="match status" value="1"/>
</dbReference>
<proteinExistence type="inferred from homology"/>
<evidence type="ECO:0000256" key="8">
    <source>
        <dbReference type="PROSITE-ProRule" id="PRU01006"/>
    </source>
</evidence>
<keyword evidence="7" id="KW-0472">Membrane</keyword>
<feature type="domain" description="Pep3/Vps18 beta-propeller" evidence="11">
    <location>
        <begin position="42"/>
        <end position="412"/>
    </location>
</feature>
<evidence type="ECO:0000256" key="4">
    <source>
        <dbReference type="ARBA" id="ARBA00022723"/>
    </source>
</evidence>
<evidence type="ECO:0000256" key="6">
    <source>
        <dbReference type="ARBA" id="ARBA00022833"/>
    </source>
</evidence>
<dbReference type="Pfam" id="PF05131">
    <property type="entry name" value="Pep3_Vps18"/>
    <property type="match status" value="1"/>
</dbReference>
<dbReference type="PROSITE" id="PS50236">
    <property type="entry name" value="CHCR"/>
    <property type="match status" value="1"/>
</dbReference>
<evidence type="ECO:0000256" key="3">
    <source>
        <dbReference type="ARBA" id="ARBA00017338"/>
    </source>
</evidence>
<dbReference type="GO" id="GO:0006904">
    <property type="term" value="P:vesicle docking involved in exocytosis"/>
    <property type="evidence" value="ECO:0007669"/>
    <property type="project" value="TreeGrafter"/>
</dbReference>
<evidence type="ECO:0000256" key="10">
    <source>
        <dbReference type="SAM" id="MobiDB-lite"/>
    </source>
</evidence>
<keyword evidence="6" id="KW-0862">Zinc</keyword>
<name>A0AAN9VIN8_9ORTH</name>
<dbReference type="Pfam" id="PF26148">
    <property type="entry name" value="VPS18_RING_C"/>
    <property type="match status" value="1"/>
</dbReference>
<evidence type="ECO:0000313" key="14">
    <source>
        <dbReference type="Proteomes" id="UP001378592"/>
    </source>
</evidence>
<dbReference type="InterPro" id="IPR058919">
    <property type="entry name" value="Pep3/Vps18_RING_C"/>
</dbReference>
<evidence type="ECO:0000256" key="9">
    <source>
        <dbReference type="SAM" id="Coils"/>
    </source>
</evidence>
<dbReference type="InterPro" id="IPR007810">
    <property type="entry name" value="Pep3/Vps18_beta-prop"/>
</dbReference>
<dbReference type="EMBL" id="JAZDUA010000200">
    <property type="protein sequence ID" value="KAK7864533.1"/>
    <property type="molecule type" value="Genomic_DNA"/>
</dbReference>
<sequence>MTSLFDQQTQASQRYKGPTSTNVAPEAITTGFIHMKLEEDTPIFTKQKVNFAPSDRITHLCVSNELLVLAMANDVLLRIDLRRPEQPETIDLSRYTSSLRVNSLFVDPLGLHVLISLSGKSGDAELLYLARKAVKPKSASKLKGHEVTAVGWNFGNESESSTGPILLGTSRGLIFETELLLEGERVFPSGLEQYWRQLPSYLPLYGVREVDGLVFDIGKGEHMPITGLEFHRVPGSDTYFVLVTTAQRLYQFCGSVGSVDEKPLLQQIFNNYLAMPEAYQDIPSNLKYSHLEFSYQGHRGPPKTFAWLTEPGIFYCKVIPSRALHGDTVLADSQLVRYPVPASGAPMSFVLSHFHALLLYPDHVVGVSLLNQEPVFEDIYSETYGKLVNIAKDPIKGTIWAFTEKAVFRYKVTQEERNVWKIYMEQGEFELAKQYCRDNPAHRDQVLVRQAGVFFKEKQYEQSALHYAETQCSFEEVALKFMQVREVEALKTFLKKKLEGLRPQDKTQVTMLVMWVLELCLNQLGELRDAGEVRSPRYQELQRHLSSFLEWPSVLECVRNNRSTVYELMASHGDKENLVKLTLVNKDYEKVVRQHLYENNYLDALEVLRTHGRKELFYQFAPTLMQAIPRQTVQVLIAQGRQLNPAKLLPALVTCEPQQASEAVRYLEFCVQQLGCRQQAVHNYLLSLYARLQPDQLMSYLVSQGQDASVVCYDIHYALRLCRELGLAEACVRLSALLGLWEAAVELALPVSVDLAKRTAQMPPSDDTELRRKLWLKIAKHVVGEQEDVGQAMRFLQESELLKIEDVLPFFPDFTTIDHFRDAICSSLQEYNQHIQDLKEEMEEATKSAEEIRDQIQNFRNRCAHVGVQDACEACGQALLLRAFYLFPCGHRLHSDCLLAELTPLLGAAERARLGDLQRQLVTMSGRDDTVSLGSASMSARDQVKAEIDDLVASECLYCGERMIRSIDKPFIDDEDYDRVMKDWE</sequence>
<dbReference type="GO" id="GO:0006886">
    <property type="term" value="P:intracellular protein transport"/>
    <property type="evidence" value="ECO:0007669"/>
    <property type="project" value="UniProtKB-UniRule"/>
</dbReference>
<dbReference type="Proteomes" id="UP001378592">
    <property type="component" value="Unassembled WGS sequence"/>
</dbReference>
<dbReference type="InterPro" id="IPR049947">
    <property type="entry name" value="Cu_Am_Ox_Cu-bd"/>
</dbReference>
<dbReference type="GO" id="GO:0031902">
    <property type="term" value="C:late endosome membrane"/>
    <property type="evidence" value="ECO:0007669"/>
    <property type="project" value="UniProtKB-SubCell"/>
</dbReference>
<dbReference type="InterPro" id="IPR000547">
    <property type="entry name" value="Clathrin_H-chain/VPS_repeat"/>
</dbReference>
<feature type="domain" description="Pep3/Vps18 RING C-terminal" evidence="12">
    <location>
        <begin position="870"/>
        <end position="964"/>
    </location>
</feature>